<sequence length="208" mass="23263">MIDASTDMLNSIVMKKSYILPTPAIISCPPGDKFTKIKEVQELLLMNTGWTTTTVIGEAVEKFFDCSAEELMHKDTMEDRPNNVPVFCTHIEYEHVVYVKSANRGTIPNQTLFDVIFILDSVTVIKATKAFEFPLTNKQSSSLSISTIPGEESNSSSVRRVLFGTSSEPQEKKKQKQEESMHPDDHVNSHNVDTNNYSFSDATTSMSN</sequence>
<name>A0ABD1TC82_9LAMI</name>
<dbReference type="Proteomes" id="UP001604277">
    <property type="component" value="Unassembled WGS sequence"/>
</dbReference>
<comment type="caution">
    <text evidence="2">The sequence shown here is derived from an EMBL/GenBank/DDBJ whole genome shotgun (WGS) entry which is preliminary data.</text>
</comment>
<dbReference type="AlphaFoldDB" id="A0ABD1TC82"/>
<feature type="compositionally biased region" description="Polar residues" evidence="1">
    <location>
        <begin position="142"/>
        <end position="158"/>
    </location>
</feature>
<feature type="region of interest" description="Disordered" evidence="1">
    <location>
        <begin position="142"/>
        <end position="208"/>
    </location>
</feature>
<proteinExistence type="predicted"/>
<evidence type="ECO:0000313" key="2">
    <source>
        <dbReference type="EMBL" id="KAL2510336.1"/>
    </source>
</evidence>
<gene>
    <name evidence="2" type="ORF">Fot_33983</name>
</gene>
<evidence type="ECO:0000256" key="1">
    <source>
        <dbReference type="SAM" id="MobiDB-lite"/>
    </source>
</evidence>
<dbReference type="EMBL" id="JBFOLJ010000009">
    <property type="protein sequence ID" value="KAL2510336.1"/>
    <property type="molecule type" value="Genomic_DNA"/>
</dbReference>
<keyword evidence="3" id="KW-1185">Reference proteome</keyword>
<feature type="compositionally biased region" description="Polar residues" evidence="1">
    <location>
        <begin position="189"/>
        <end position="208"/>
    </location>
</feature>
<reference evidence="3" key="1">
    <citation type="submission" date="2024-07" db="EMBL/GenBank/DDBJ databases">
        <title>Two chromosome-level genome assemblies of Korean endemic species Abeliophyllum distichum and Forsythia ovata (Oleaceae).</title>
        <authorList>
            <person name="Jang H."/>
        </authorList>
    </citation>
    <scope>NUCLEOTIDE SEQUENCE [LARGE SCALE GENOMIC DNA]</scope>
</reference>
<organism evidence="2 3">
    <name type="scientific">Forsythia ovata</name>
    <dbReference type="NCBI Taxonomy" id="205694"/>
    <lineage>
        <taxon>Eukaryota</taxon>
        <taxon>Viridiplantae</taxon>
        <taxon>Streptophyta</taxon>
        <taxon>Embryophyta</taxon>
        <taxon>Tracheophyta</taxon>
        <taxon>Spermatophyta</taxon>
        <taxon>Magnoliopsida</taxon>
        <taxon>eudicotyledons</taxon>
        <taxon>Gunneridae</taxon>
        <taxon>Pentapetalae</taxon>
        <taxon>asterids</taxon>
        <taxon>lamiids</taxon>
        <taxon>Lamiales</taxon>
        <taxon>Oleaceae</taxon>
        <taxon>Forsythieae</taxon>
        <taxon>Forsythia</taxon>
    </lineage>
</organism>
<accession>A0ABD1TC82</accession>
<protein>
    <submittedName>
        <fullName evidence="2">Uncharacterized protein</fullName>
    </submittedName>
</protein>
<evidence type="ECO:0000313" key="3">
    <source>
        <dbReference type="Proteomes" id="UP001604277"/>
    </source>
</evidence>
<feature type="compositionally biased region" description="Basic and acidic residues" evidence="1">
    <location>
        <begin position="169"/>
        <end position="188"/>
    </location>
</feature>